<comment type="caution">
    <text evidence="1">The sequence shown here is derived from an EMBL/GenBank/DDBJ whole genome shotgun (WGS) entry which is preliminary data.</text>
</comment>
<reference evidence="1 2" key="1">
    <citation type="journal article" date="2021" name="Front. Genet.">
        <title>Chromosome-Level Genome Assembly Reveals Significant Gene Expansion in the Toll and IMD Signaling Pathways of Dendrolimus kikuchii.</title>
        <authorList>
            <person name="Zhou J."/>
            <person name="Wu P."/>
            <person name="Xiong Z."/>
            <person name="Liu N."/>
            <person name="Zhao N."/>
            <person name="Ji M."/>
            <person name="Qiu Y."/>
            <person name="Yang B."/>
        </authorList>
    </citation>
    <scope>NUCLEOTIDE SEQUENCE [LARGE SCALE GENOMIC DNA]</scope>
    <source>
        <strain evidence="1">Ann1</strain>
    </source>
</reference>
<accession>A0ACC1CMF4</accession>
<dbReference type="EMBL" id="CM034407">
    <property type="protein sequence ID" value="KAJ0172755.1"/>
    <property type="molecule type" value="Genomic_DNA"/>
</dbReference>
<organism evidence="1 2">
    <name type="scientific">Dendrolimus kikuchii</name>
    <dbReference type="NCBI Taxonomy" id="765133"/>
    <lineage>
        <taxon>Eukaryota</taxon>
        <taxon>Metazoa</taxon>
        <taxon>Ecdysozoa</taxon>
        <taxon>Arthropoda</taxon>
        <taxon>Hexapoda</taxon>
        <taxon>Insecta</taxon>
        <taxon>Pterygota</taxon>
        <taxon>Neoptera</taxon>
        <taxon>Endopterygota</taxon>
        <taxon>Lepidoptera</taxon>
        <taxon>Glossata</taxon>
        <taxon>Ditrysia</taxon>
        <taxon>Bombycoidea</taxon>
        <taxon>Lasiocampidae</taxon>
        <taxon>Dendrolimus</taxon>
    </lineage>
</organism>
<proteinExistence type="predicted"/>
<evidence type="ECO:0000313" key="2">
    <source>
        <dbReference type="Proteomes" id="UP000824533"/>
    </source>
</evidence>
<gene>
    <name evidence="1" type="ORF">K1T71_011894</name>
</gene>
<dbReference type="Proteomes" id="UP000824533">
    <property type="component" value="Linkage Group LG21"/>
</dbReference>
<sequence length="722" mass="83352">MPRTYKPSRKKYYKKYDKLLIEQALNEYNTTNKSLIEIAQKYNISKSVLHRHNTFIMKKQGGQCALAPDAEEYLIQYINVCSEWGYPLEIIDFRLLIKGYLDNLGVEIKKFKNNMPGPDYVKCFLKRHKNQITTRLSQNIKRSRAAVCPEVIEAYFHELEVSLQGIPLCNIVNYDETNLVDDPGRKRILAKRSVKYPERIMNHTKGSISIMMAAAANGTLLPPYVVYKAQHVYDTWRQNGSKGCRYNSTSSGWFDGITFEDWVRTIAFKYFEDKSDTKILIGDNLASHLSIEIINECGKRNIRFIFLPANSTHLTQPLDVAFFRPLKSAWRHILYNWKKTDGRGQATIPKNIFPSLLKKLMKAIEYNVHKNVIAGFEKCGISPINRNKVLDRLPTANLEARNENYKEVINQTVLSMLKEMRYGTSSVKKSNKKKKINVIPGRSVENIISTEETEDLDETKELSDDESSTEDIQDIYLNRFNLNMLEEPGPSKGKKGNSKITKKQNKITQKACRNQKEKSNLTCNKFDTEAENQKGKSAGKKTNNPSLVKRTKIQSERDDTKTPNLNINNDSTKLIVPSETEKLEPIFKKPFTPPPNNENQLVGYNFEEGDYTMDYKNLDINELPVVFDNFFTINQEIELPSLEVEEIEMKENINVKKRVRKESDSPNKKIKILSEEIVTNNKPRIKINKLHKISLSDSIVSKQPKFYRNETEILHDLMDDNL</sequence>
<evidence type="ECO:0000313" key="1">
    <source>
        <dbReference type="EMBL" id="KAJ0172755.1"/>
    </source>
</evidence>
<protein>
    <submittedName>
        <fullName evidence="1">Uncharacterized protein</fullName>
    </submittedName>
</protein>
<keyword evidence="2" id="KW-1185">Reference proteome</keyword>
<name>A0ACC1CMF4_9NEOP</name>